<evidence type="ECO:0000313" key="5">
    <source>
        <dbReference type="EMBL" id="PRH79451.1"/>
    </source>
</evidence>
<comment type="caution">
    <text evidence="5">The sequence shown here is derived from an EMBL/GenBank/DDBJ whole genome shotgun (WGS) entry which is preliminary data.</text>
</comment>
<dbReference type="SUPFAM" id="SSF46689">
    <property type="entry name" value="Homeodomain-like"/>
    <property type="match status" value="2"/>
</dbReference>
<evidence type="ECO:0000313" key="6">
    <source>
        <dbReference type="Proteomes" id="UP000239322"/>
    </source>
</evidence>
<evidence type="ECO:0000256" key="3">
    <source>
        <dbReference type="ARBA" id="ARBA00023163"/>
    </source>
</evidence>
<keyword evidence="6" id="KW-1185">Reference proteome</keyword>
<dbReference type="InterPro" id="IPR050204">
    <property type="entry name" value="AraC_XylS_family_regulators"/>
</dbReference>
<dbReference type="Proteomes" id="UP000239322">
    <property type="component" value="Unassembled WGS sequence"/>
</dbReference>
<dbReference type="InterPro" id="IPR032783">
    <property type="entry name" value="AraC_lig"/>
</dbReference>
<keyword evidence="2" id="KW-0238">DNA-binding</keyword>
<dbReference type="InterPro" id="IPR009057">
    <property type="entry name" value="Homeodomain-like_sf"/>
</dbReference>
<dbReference type="PROSITE" id="PS00041">
    <property type="entry name" value="HTH_ARAC_FAMILY_1"/>
    <property type="match status" value="1"/>
</dbReference>
<proteinExistence type="predicted"/>
<gene>
    <name evidence="5" type="ORF">C6N75_09485</name>
</gene>
<sequence>MDALTGLLEGPKARGAFLLKSVFTPPWAMRIEDRAPISLVTMVSGDAWAMPDGGTPARLRPGDVAVLRGPEPYTIADAQGTPVHVVVGTEQRCSTTEGEDVTETMALGVRTWGDPLGQGSAVMLSGTYQAPSEVGRRLLNTLPTLLVRRTGATGDPLVALLAEEIARDQPGQELVLDRVLDLLFVSVLRAWLADPEAGAPAWYRAQSDPTVGPALKLLHENPARAWTVDSLARKIGISRAGLARRFTAVVGEPPMAYLASWRLTLAADLMRDPETTVAAAAHAVGYSSAFALSSAFRRVRGMSPSEYRASNASDREIGAGAPTGTVVLGE</sequence>
<dbReference type="AlphaFoldDB" id="A0A2S9PYF5"/>
<dbReference type="Pfam" id="PF12833">
    <property type="entry name" value="HTH_18"/>
    <property type="match status" value="1"/>
</dbReference>
<organism evidence="5 6">
    <name type="scientific">Streptomyces solincola</name>
    <dbReference type="NCBI Taxonomy" id="2100817"/>
    <lineage>
        <taxon>Bacteria</taxon>
        <taxon>Bacillati</taxon>
        <taxon>Actinomycetota</taxon>
        <taxon>Actinomycetes</taxon>
        <taxon>Kitasatosporales</taxon>
        <taxon>Streptomycetaceae</taxon>
        <taxon>Streptomyces</taxon>
    </lineage>
</organism>
<reference evidence="5 6" key="1">
    <citation type="submission" date="2018-03" db="EMBL/GenBank/DDBJ databases">
        <title>Novel Streptomyces sp. from soil.</title>
        <authorList>
            <person name="Tan G.Y.A."/>
            <person name="Lee Z.Y."/>
        </authorList>
    </citation>
    <scope>NUCLEOTIDE SEQUENCE [LARGE SCALE GENOMIC DNA]</scope>
    <source>
        <strain evidence="5 6">ST5x</strain>
    </source>
</reference>
<dbReference type="PANTHER" id="PTHR46796:SF13">
    <property type="entry name" value="HTH-TYPE TRANSCRIPTIONAL ACTIVATOR RHAS"/>
    <property type="match status" value="1"/>
</dbReference>
<name>A0A2S9PYF5_9ACTN</name>
<dbReference type="PROSITE" id="PS01124">
    <property type="entry name" value="HTH_ARAC_FAMILY_2"/>
    <property type="match status" value="1"/>
</dbReference>
<dbReference type="PANTHER" id="PTHR46796">
    <property type="entry name" value="HTH-TYPE TRANSCRIPTIONAL ACTIVATOR RHAS-RELATED"/>
    <property type="match status" value="1"/>
</dbReference>
<dbReference type="InterPro" id="IPR018060">
    <property type="entry name" value="HTH_AraC"/>
</dbReference>
<evidence type="ECO:0000259" key="4">
    <source>
        <dbReference type="PROSITE" id="PS01124"/>
    </source>
</evidence>
<dbReference type="GO" id="GO:0043565">
    <property type="term" value="F:sequence-specific DNA binding"/>
    <property type="evidence" value="ECO:0007669"/>
    <property type="project" value="InterPro"/>
</dbReference>
<dbReference type="GO" id="GO:0003700">
    <property type="term" value="F:DNA-binding transcription factor activity"/>
    <property type="evidence" value="ECO:0007669"/>
    <property type="project" value="InterPro"/>
</dbReference>
<protein>
    <submittedName>
        <fullName evidence="5">AraC family transcriptional regulator</fullName>
    </submittedName>
</protein>
<accession>A0A2S9PYF5</accession>
<dbReference type="InterPro" id="IPR018062">
    <property type="entry name" value="HTH_AraC-typ_CS"/>
</dbReference>
<dbReference type="Pfam" id="PF12852">
    <property type="entry name" value="Cupin_6"/>
    <property type="match status" value="1"/>
</dbReference>
<keyword evidence="3" id="KW-0804">Transcription</keyword>
<dbReference type="EMBL" id="PVLV01000119">
    <property type="protein sequence ID" value="PRH79451.1"/>
    <property type="molecule type" value="Genomic_DNA"/>
</dbReference>
<dbReference type="Gene3D" id="1.10.10.60">
    <property type="entry name" value="Homeodomain-like"/>
    <property type="match status" value="2"/>
</dbReference>
<keyword evidence="1" id="KW-0805">Transcription regulation</keyword>
<feature type="domain" description="HTH araC/xylS-type" evidence="4">
    <location>
        <begin position="212"/>
        <end position="310"/>
    </location>
</feature>
<evidence type="ECO:0000256" key="2">
    <source>
        <dbReference type="ARBA" id="ARBA00023125"/>
    </source>
</evidence>
<dbReference type="SMART" id="SM00342">
    <property type="entry name" value="HTH_ARAC"/>
    <property type="match status" value="1"/>
</dbReference>
<evidence type="ECO:0000256" key="1">
    <source>
        <dbReference type="ARBA" id="ARBA00023015"/>
    </source>
</evidence>
<dbReference type="OrthoDB" id="241790at2"/>
<dbReference type="RefSeq" id="WP_105868425.1">
    <property type="nucleotide sequence ID" value="NZ_PVLV01000119.1"/>
</dbReference>